<dbReference type="KEGG" id="mrh:MycrhN_4019"/>
<dbReference type="STRING" id="710685.MycrhN_4019"/>
<dbReference type="SUPFAM" id="SSF52540">
    <property type="entry name" value="P-loop containing nucleoside triphosphate hydrolases"/>
    <property type="match status" value="1"/>
</dbReference>
<dbReference type="InterPro" id="IPR027417">
    <property type="entry name" value="P-loop_NTPase"/>
</dbReference>
<reference evidence="1 2" key="1">
    <citation type="submission" date="2011-12" db="EMBL/GenBank/DDBJ databases">
        <title>Complete sequence of Mycobacterium rhodesiae NBB3.</title>
        <authorList>
            <consortium name="US DOE Joint Genome Institute"/>
            <person name="Lucas S."/>
            <person name="Han J."/>
            <person name="Lapidus A."/>
            <person name="Cheng J.-F."/>
            <person name="Goodwin L."/>
            <person name="Pitluck S."/>
            <person name="Peters L."/>
            <person name="Mikhailova N."/>
            <person name="Gu W."/>
            <person name="Detter J.C."/>
            <person name="Han C."/>
            <person name="Tapia R."/>
            <person name="Land M."/>
            <person name="Hauser L."/>
            <person name="Kyrpides N."/>
            <person name="Ivanova N."/>
            <person name="Pagani I."/>
            <person name="Mattes T."/>
            <person name="Holmes A."/>
            <person name="Rutledge P."/>
            <person name="Paulsen I."/>
            <person name="Coleman N."/>
            <person name="Woyke T."/>
        </authorList>
    </citation>
    <scope>NUCLEOTIDE SEQUENCE [LARGE SCALE GENOMIC DNA]</scope>
    <source>
        <strain evidence="1 2">NBB3</strain>
    </source>
</reference>
<dbReference type="AlphaFoldDB" id="G8RYS4"/>
<dbReference type="eggNOG" id="ENOG5033PDU">
    <property type="taxonomic scope" value="Bacteria"/>
</dbReference>
<dbReference type="PANTHER" id="PTHR36451:SF1">
    <property type="entry name" value="OMEGA-HYDROXY-BETA-DIHYDROMENAQUINONE-9 SULFOTRANSFERASE STF3"/>
    <property type="match status" value="1"/>
</dbReference>
<evidence type="ECO:0000313" key="2">
    <source>
        <dbReference type="Proteomes" id="UP000005442"/>
    </source>
</evidence>
<dbReference type="HOGENOM" id="CLU_053496_0_0_11"/>
<dbReference type="RefSeq" id="WP_014212279.1">
    <property type="nucleotide sequence ID" value="NC_016604.1"/>
</dbReference>
<evidence type="ECO:0000313" key="1">
    <source>
        <dbReference type="EMBL" id="AEV74527.1"/>
    </source>
</evidence>
<proteinExistence type="predicted"/>
<name>G8RYS4_MYCRN</name>
<gene>
    <name evidence="1" type="ordered locus">MycrhN_4019</name>
</gene>
<dbReference type="PATRIC" id="fig|710685.3.peg.4034"/>
<dbReference type="PANTHER" id="PTHR36451">
    <property type="entry name" value="PAPS-DEPENDENT SULFOTRANSFERASE STF3"/>
    <property type="match status" value="1"/>
</dbReference>
<keyword evidence="1" id="KW-0808">Transferase</keyword>
<dbReference type="InterPro" id="IPR052736">
    <property type="entry name" value="Stf3_sulfotransferase"/>
</dbReference>
<sequence length="406" mass="46655">MNDMLDAAAMLDRAQADTGLTDYGDPTLPERFATAVDLLNGVGMDADGRRQAEEVCHWLLTSRLEFFEDRNRYPVADEVVERPMFVTGEPRSGTTLMHALMSVDPDARALRFWEVMYPSPPPGSTGSDPRRVRAEPNWRRVRAEPNWRRVRADADWREINAKMPKWLHSHPYNDMLGDGLPEDERTWAFDFRVMTPTAWWRVPMQTVVGGLSTDDAAQYRIHKAMLQQFQFSRPPKQWVLKGFHGFRLQAFFDCYPDATLLWLHRDPVQVAASRTMMMADILEGIVGPIDLQAAAKMHLELTRSSVANTMTNPLVDDPRILHVRYTDFLADPVGTVGRYYEFRGRTLSAEAESEMHAYLKNNPGDRHGKFHYSTKLLTDIGEDLEALHEEFRPFRERFGVAVENRN</sequence>
<dbReference type="Pfam" id="PF13469">
    <property type="entry name" value="Sulfotransfer_3"/>
    <property type="match status" value="1"/>
</dbReference>
<protein>
    <submittedName>
        <fullName evidence="1">Sulfotransferase family protein</fullName>
    </submittedName>
</protein>
<accession>G8RYS4</accession>
<organism evidence="1 2">
    <name type="scientific">Mycolicibacterium rhodesiae (strain NBB3)</name>
    <name type="common">Mycobacterium rhodesiae</name>
    <dbReference type="NCBI Taxonomy" id="710685"/>
    <lineage>
        <taxon>Bacteria</taxon>
        <taxon>Bacillati</taxon>
        <taxon>Actinomycetota</taxon>
        <taxon>Actinomycetes</taxon>
        <taxon>Mycobacteriales</taxon>
        <taxon>Mycobacteriaceae</taxon>
        <taxon>Mycolicibacterium</taxon>
    </lineage>
</organism>
<dbReference type="OrthoDB" id="9777890at2"/>
<dbReference type="GO" id="GO:0016740">
    <property type="term" value="F:transferase activity"/>
    <property type="evidence" value="ECO:0007669"/>
    <property type="project" value="UniProtKB-KW"/>
</dbReference>
<dbReference type="Proteomes" id="UP000005442">
    <property type="component" value="Chromosome"/>
</dbReference>
<dbReference type="EMBL" id="CP003169">
    <property type="protein sequence ID" value="AEV74527.1"/>
    <property type="molecule type" value="Genomic_DNA"/>
</dbReference>
<dbReference type="Gene3D" id="3.40.50.300">
    <property type="entry name" value="P-loop containing nucleotide triphosphate hydrolases"/>
    <property type="match status" value="1"/>
</dbReference>
<keyword evidence="2" id="KW-1185">Reference proteome</keyword>